<feature type="transmembrane region" description="Helical" evidence="7">
    <location>
        <begin position="293"/>
        <end position="315"/>
    </location>
</feature>
<feature type="transmembrane region" description="Helical" evidence="7">
    <location>
        <begin position="185"/>
        <end position="205"/>
    </location>
</feature>
<feature type="transmembrane region" description="Helical" evidence="7">
    <location>
        <begin position="160"/>
        <end position="179"/>
    </location>
</feature>
<dbReference type="PANTHER" id="PTHR23517">
    <property type="entry name" value="RESISTANCE PROTEIN MDTM, PUTATIVE-RELATED-RELATED"/>
    <property type="match status" value="1"/>
</dbReference>
<keyword evidence="5 7" id="KW-1133">Transmembrane helix</keyword>
<evidence type="ECO:0000256" key="2">
    <source>
        <dbReference type="ARBA" id="ARBA00022448"/>
    </source>
</evidence>
<evidence type="ECO:0000256" key="4">
    <source>
        <dbReference type="ARBA" id="ARBA00022692"/>
    </source>
</evidence>
<feature type="transmembrane region" description="Helical" evidence="7">
    <location>
        <begin position="36"/>
        <end position="58"/>
    </location>
</feature>
<dbReference type="InterPro" id="IPR036259">
    <property type="entry name" value="MFS_trans_sf"/>
</dbReference>
<dbReference type="RefSeq" id="WP_380233342.1">
    <property type="nucleotide sequence ID" value="NZ_JBHSVH010000002.1"/>
</dbReference>
<keyword evidence="2" id="KW-0813">Transport</keyword>
<dbReference type="InterPro" id="IPR050171">
    <property type="entry name" value="MFS_Transporters"/>
</dbReference>
<dbReference type="EMBL" id="JBHTAJ010000083">
    <property type="protein sequence ID" value="MFC7183949.1"/>
    <property type="molecule type" value="Genomic_DNA"/>
</dbReference>
<proteinExistence type="predicted"/>
<keyword evidence="6 7" id="KW-0472">Membrane</keyword>
<evidence type="ECO:0000256" key="6">
    <source>
        <dbReference type="ARBA" id="ARBA00023136"/>
    </source>
</evidence>
<feature type="transmembrane region" description="Helical" evidence="7">
    <location>
        <begin position="64"/>
        <end position="87"/>
    </location>
</feature>
<dbReference type="PANTHER" id="PTHR23517:SF2">
    <property type="entry name" value="MULTIDRUG RESISTANCE PROTEIN MDTH"/>
    <property type="match status" value="1"/>
</dbReference>
<gene>
    <name evidence="8" type="ORF">ACFQMG_30815</name>
</gene>
<evidence type="ECO:0000313" key="9">
    <source>
        <dbReference type="Proteomes" id="UP001596435"/>
    </source>
</evidence>
<evidence type="ECO:0000313" key="8">
    <source>
        <dbReference type="EMBL" id="MFC7183949.1"/>
    </source>
</evidence>
<keyword evidence="4 7" id="KW-0812">Transmembrane</keyword>
<evidence type="ECO:0000256" key="5">
    <source>
        <dbReference type="ARBA" id="ARBA00022989"/>
    </source>
</evidence>
<keyword evidence="3" id="KW-1003">Cell membrane</keyword>
<organism evidence="8 9">
    <name type="scientific">Kitasatospora paranensis</name>
    <dbReference type="NCBI Taxonomy" id="258053"/>
    <lineage>
        <taxon>Bacteria</taxon>
        <taxon>Bacillati</taxon>
        <taxon>Actinomycetota</taxon>
        <taxon>Actinomycetes</taxon>
        <taxon>Kitasatosporales</taxon>
        <taxon>Streptomycetaceae</taxon>
        <taxon>Kitasatospora</taxon>
    </lineage>
</organism>
<feature type="transmembrane region" description="Helical" evidence="7">
    <location>
        <begin position="391"/>
        <end position="411"/>
    </location>
</feature>
<dbReference type="Proteomes" id="UP001596435">
    <property type="component" value="Unassembled WGS sequence"/>
</dbReference>
<feature type="transmembrane region" description="Helical" evidence="7">
    <location>
        <begin position="231"/>
        <end position="256"/>
    </location>
</feature>
<dbReference type="Pfam" id="PF07690">
    <property type="entry name" value="MFS_1"/>
    <property type="match status" value="1"/>
</dbReference>
<accession>A0ABW2G369</accession>
<reference evidence="9" key="1">
    <citation type="journal article" date="2019" name="Int. J. Syst. Evol. Microbiol.">
        <title>The Global Catalogue of Microorganisms (GCM) 10K type strain sequencing project: providing services to taxonomists for standard genome sequencing and annotation.</title>
        <authorList>
            <consortium name="The Broad Institute Genomics Platform"/>
            <consortium name="The Broad Institute Genome Sequencing Center for Infectious Disease"/>
            <person name="Wu L."/>
            <person name="Ma J."/>
        </authorList>
    </citation>
    <scope>NUCLEOTIDE SEQUENCE [LARGE SCALE GENOMIC DNA]</scope>
    <source>
        <strain evidence="9">CGMCC 1.12859</strain>
    </source>
</reference>
<name>A0ABW2G369_9ACTN</name>
<feature type="transmembrane region" description="Helical" evidence="7">
    <location>
        <begin position="365"/>
        <end position="385"/>
    </location>
</feature>
<dbReference type="InterPro" id="IPR011701">
    <property type="entry name" value="MFS"/>
</dbReference>
<evidence type="ECO:0000256" key="7">
    <source>
        <dbReference type="SAM" id="Phobius"/>
    </source>
</evidence>
<feature type="transmembrane region" description="Helical" evidence="7">
    <location>
        <begin position="99"/>
        <end position="116"/>
    </location>
</feature>
<dbReference type="Gene3D" id="1.20.1250.20">
    <property type="entry name" value="MFS general substrate transporter like domains"/>
    <property type="match status" value="1"/>
</dbReference>
<comment type="subcellular location">
    <subcellularLocation>
        <location evidence="1">Cell membrane</location>
        <topology evidence="1">Multi-pass membrane protein</topology>
    </subcellularLocation>
</comment>
<evidence type="ECO:0000256" key="3">
    <source>
        <dbReference type="ARBA" id="ARBA00022475"/>
    </source>
</evidence>
<feature type="transmembrane region" description="Helical" evidence="7">
    <location>
        <begin position="262"/>
        <end position="281"/>
    </location>
</feature>
<comment type="caution">
    <text evidence="8">The sequence shown here is derived from an EMBL/GenBank/DDBJ whole genome shotgun (WGS) entry which is preliminary data.</text>
</comment>
<evidence type="ECO:0000256" key="1">
    <source>
        <dbReference type="ARBA" id="ARBA00004651"/>
    </source>
</evidence>
<sequence>MTEQRETHRAGGGSRRAEEWLVGRGVLLERGPRRTLAVASFVNMTGSGVFMVSAGLFYTRSVGLSVAQVGLGMGVGGLVGLLSGIPVGHLADRRGPREVYLATLTVQGAVMATLVLVRSFWLFVVAVSLMQLAGSASQAARGPLVRGFAGPRPARFRAHLRATVNLAAASGAVFAALVVQLDSRAAYLCLVLGNALSFLAAAAVVRRLPRLAPVAVPSGTGRWTALKDGPYLLVTALDGVMSMQGTVLVFVMPLWIVGHTHAPRWLVGATVLLNTALVVAFQVRAGRGVDTGAAAAVVWRRSGWAFLAAMALAGVSGGMPGWAAAALLLSATAVHTLGELWQAAGSFELRYRLAPAHAQGQYSGVFRLGSGLAGVVAPSLLGLLCLSGGELGWLAAGGVFVAVGSAVPFAVRWAERTGAREAAAAG</sequence>
<keyword evidence="9" id="KW-1185">Reference proteome</keyword>
<protein>
    <submittedName>
        <fullName evidence="8">MFS transporter</fullName>
    </submittedName>
</protein>
<dbReference type="SUPFAM" id="SSF103473">
    <property type="entry name" value="MFS general substrate transporter"/>
    <property type="match status" value="1"/>
</dbReference>